<dbReference type="PANTHER" id="PTHR45138">
    <property type="entry name" value="REGULATORY COMPONENTS OF SENSORY TRANSDUCTION SYSTEM"/>
    <property type="match status" value="1"/>
</dbReference>
<dbReference type="InterPro" id="IPR029787">
    <property type="entry name" value="Nucleotide_cyclase"/>
</dbReference>
<evidence type="ECO:0000259" key="5">
    <source>
        <dbReference type="PROSITE" id="PS50887"/>
    </source>
</evidence>
<proteinExistence type="predicted"/>
<protein>
    <recommendedName>
        <fullName evidence="1">diguanylate cyclase</fullName>
        <ecNumber evidence="1">2.7.7.65</ecNumber>
    </recommendedName>
</protein>
<comment type="catalytic activity">
    <reaction evidence="2">
        <text>2 GTP = 3',3'-c-di-GMP + 2 diphosphate</text>
        <dbReference type="Rhea" id="RHEA:24898"/>
        <dbReference type="ChEBI" id="CHEBI:33019"/>
        <dbReference type="ChEBI" id="CHEBI:37565"/>
        <dbReference type="ChEBI" id="CHEBI:58805"/>
        <dbReference type="EC" id="2.7.7.65"/>
    </reaction>
</comment>
<organism evidence="6">
    <name type="scientific">Aurantimonas coralicida</name>
    <dbReference type="NCBI Taxonomy" id="182270"/>
    <lineage>
        <taxon>Bacteria</taxon>
        <taxon>Pseudomonadati</taxon>
        <taxon>Pseudomonadota</taxon>
        <taxon>Alphaproteobacteria</taxon>
        <taxon>Hyphomicrobiales</taxon>
        <taxon>Aurantimonadaceae</taxon>
        <taxon>Aurantimonas</taxon>
    </lineage>
</organism>
<dbReference type="NCBIfam" id="TIGR00254">
    <property type="entry name" value="GGDEF"/>
    <property type="match status" value="1"/>
</dbReference>
<dbReference type="Pfam" id="PF00072">
    <property type="entry name" value="Response_reg"/>
    <property type="match status" value="2"/>
</dbReference>
<evidence type="ECO:0000259" key="4">
    <source>
        <dbReference type="PROSITE" id="PS50110"/>
    </source>
</evidence>
<dbReference type="SUPFAM" id="SSF52172">
    <property type="entry name" value="CheY-like"/>
    <property type="match status" value="2"/>
</dbReference>
<evidence type="ECO:0000313" key="6">
    <source>
        <dbReference type="EMBL" id="BAT26982.1"/>
    </source>
</evidence>
<dbReference type="GO" id="GO:1902201">
    <property type="term" value="P:negative regulation of bacterial-type flagellum-dependent cell motility"/>
    <property type="evidence" value="ECO:0007669"/>
    <property type="project" value="TreeGrafter"/>
</dbReference>
<dbReference type="InterPro" id="IPR011006">
    <property type="entry name" value="CheY-like_superfamily"/>
</dbReference>
<dbReference type="Pfam" id="PF00990">
    <property type="entry name" value="GGDEF"/>
    <property type="match status" value="1"/>
</dbReference>
<feature type="domain" description="Response regulatory" evidence="4">
    <location>
        <begin position="4"/>
        <end position="120"/>
    </location>
</feature>
<evidence type="ECO:0000256" key="1">
    <source>
        <dbReference type="ARBA" id="ARBA00012528"/>
    </source>
</evidence>
<reference evidence="6" key="1">
    <citation type="journal article" date="2015" name="Proc. Natl. Acad. Sci. U.S.A.">
        <title>Bacterial clade with the ribosomal RNA operon on a small plasmid rather than the chromosome.</title>
        <authorList>
            <person name="Anda M."/>
            <person name="Ohtsubo Y."/>
            <person name="Okubo T."/>
            <person name="Sugawara M."/>
            <person name="Nagata Y."/>
            <person name="Tsuda M."/>
            <person name="Minamisawa K."/>
            <person name="Mitsui H."/>
        </authorList>
    </citation>
    <scope>NUCLEOTIDE SEQUENCE</scope>
    <source>
        <strain evidence="6">DSM 14790</strain>
    </source>
</reference>
<dbReference type="PROSITE" id="PS50110">
    <property type="entry name" value="RESPONSE_REGULATORY"/>
    <property type="match status" value="2"/>
</dbReference>
<dbReference type="InterPro" id="IPR000160">
    <property type="entry name" value="GGDEF_dom"/>
</dbReference>
<accession>A0A0P0YZI1</accession>
<dbReference type="CDD" id="cd01949">
    <property type="entry name" value="GGDEF"/>
    <property type="match status" value="1"/>
</dbReference>
<name>A0A0P0YZI1_9HYPH</name>
<dbReference type="SMART" id="SM00448">
    <property type="entry name" value="REC"/>
    <property type="match status" value="2"/>
</dbReference>
<feature type="domain" description="GGDEF" evidence="5">
    <location>
        <begin position="320"/>
        <end position="453"/>
    </location>
</feature>
<dbReference type="GO" id="GO:0005886">
    <property type="term" value="C:plasma membrane"/>
    <property type="evidence" value="ECO:0007669"/>
    <property type="project" value="TreeGrafter"/>
</dbReference>
<keyword evidence="3" id="KW-0597">Phosphoprotein</keyword>
<dbReference type="EC" id="2.7.7.65" evidence="1"/>
<dbReference type="FunFam" id="3.30.70.270:FF:000001">
    <property type="entry name" value="Diguanylate cyclase domain protein"/>
    <property type="match status" value="1"/>
</dbReference>
<dbReference type="InterPro" id="IPR050469">
    <property type="entry name" value="Diguanylate_Cyclase"/>
</dbReference>
<dbReference type="SMART" id="SM00267">
    <property type="entry name" value="GGDEF"/>
    <property type="match status" value="1"/>
</dbReference>
<dbReference type="FunFam" id="3.40.50.2300:FF:000574">
    <property type="entry name" value="Response regulator PleD"/>
    <property type="match status" value="1"/>
</dbReference>
<dbReference type="SUPFAM" id="SSF55073">
    <property type="entry name" value="Nucleotide cyclase"/>
    <property type="match status" value="1"/>
</dbReference>
<evidence type="ECO:0000256" key="2">
    <source>
        <dbReference type="ARBA" id="ARBA00034247"/>
    </source>
</evidence>
<dbReference type="GO" id="GO:0052621">
    <property type="term" value="F:diguanylate cyclase activity"/>
    <property type="evidence" value="ECO:0007669"/>
    <property type="project" value="UniProtKB-EC"/>
</dbReference>
<dbReference type="Gene3D" id="3.40.50.2300">
    <property type="match status" value="1"/>
</dbReference>
<dbReference type="InterPro" id="IPR043128">
    <property type="entry name" value="Rev_trsase/Diguanyl_cyclase"/>
</dbReference>
<dbReference type="PROSITE" id="PS50887">
    <property type="entry name" value="GGDEF"/>
    <property type="match status" value="1"/>
</dbReference>
<dbReference type="GO" id="GO:0000160">
    <property type="term" value="P:phosphorelay signal transduction system"/>
    <property type="evidence" value="ECO:0007669"/>
    <property type="project" value="InterPro"/>
</dbReference>
<sequence>MTARILIVDDLEINLRVLEARLTAEYYDVVTATSGAAALEICRNQSIDLVLLDVMMPEMDGFEVCRLMKNDPEMMHLPIVLITALDQPSDRVAGLEAGADDFLTKPVRDLPLFSRVRSLTRLKLTTDELRRRAETAASLVSQDDARGGGFPPSTRLALFADNADEVRRLQKHLKGIATVEVTDDPAAILAAATAGQVDVVLVDLAASAGDPLRLVSQFRSNAATRHLPVIGIAAAGDDVGAAKALELGANDYLQRPLDRNELVARIRTQLRRRRYDDCLRRSVEETLAMALSDPLTGLHNRRFMETHLDKAVVRARETGISFSVLMADIDHFKRINDGWGHAAGDLVLKDFARRLSGCLRASDLACRFGGEEFAVLMIGADETTAMAVADRIRRSVCDMPFQIAGELLTVTVSEGLAVFDAGRDNAATLIERADQALYEAKRDGRNRVGLAKAA</sequence>
<dbReference type="NCBIfam" id="NF007135">
    <property type="entry name" value="PRK09581.1"/>
    <property type="match status" value="1"/>
</dbReference>
<dbReference type="AlphaFoldDB" id="A0A0P0YZI1"/>
<dbReference type="Gene3D" id="6.10.250.690">
    <property type="match status" value="1"/>
</dbReference>
<evidence type="ECO:0000256" key="3">
    <source>
        <dbReference type="PROSITE-ProRule" id="PRU00169"/>
    </source>
</evidence>
<feature type="domain" description="Response regulatory" evidence="4">
    <location>
        <begin position="155"/>
        <end position="270"/>
    </location>
</feature>
<dbReference type="Gene3D" id="3.30.70.270">
    <property type="match status" value="1"/>
</dbReference>
<dbReference type="GO" id="GO:0043709">
    <property type="term" value="P:cell adhesion involved in single-species biofilm formation"/>
    <property type="evidence" value="ECO:0007669"/>
    <property type="project" value="TreeGrafter"/>
</dbReference>
<dbReference type="PANTHER" id="PTHR45138:SF9">
    <property type="entry name" value="DIGUANYLATE CYCLASE DGCM-RELATED"/>
    <property type="match status" value="1"/>
</dbReference>
<dbReference type="CDD" id="cd17538">
    <property type="entry name" value="REC_D1_PleD-like"/>
    <property type="match status" value="1"/>
</dbReference>
<dbReference type="RefSeq" id="WP_024350575.1">
    <property type="nucleotide sequence ID" value="NZ_BBWN01000016.1"/>
</dbReference>
<dbReference type="InterPro" id="IPR001789">
    <property type="entry name" value="Sig_transdc_resp-reg_receiver"/>
</dbReference>
<feature type="modified residue" description="4-aspartylphosphate" evidence="3">
    <location>
        <position position="203"/>
    </location>
</feature>
<feature type="modified residue" description="4-aspartylphosphate" evidence="3">
    <location>
        <position position="53"/>
    </location>
</feature>
<dbReference type="EMBL" id="LC066374">
    <property type="protein sequence ID" value="BAT26982.1"/>
    <property type="molecule type" value="Genomic_DNA"/>
</dbReference>